<dbReference type="InterPro" id="IPR014001">
    <property type="entry name" value="Helicase_ATP-bd"/>
</dbReference>
<dbReference type="GO" id="GO:0004386">
    <property type="term" value="F:helicase activity"/>
    <property type="evidence" value="ECO:0007669"/>
    <property type="project" value="UniProtKB-KW"/>
</dbReference>
<gene>
    <name evidence="6" type="ORF">Ctma_1352</name>
</gene>
<dbReference type="PANTHER" id="PTHR47961">
    <property type="entry name" value="DNA POLYMERASE THETA, PUTATIVE (AFU_ORTHOLOGUE AFUA_1G05260)-RELATED"/>
    <property type="match status" value="1"/>
</dbReference>
<dbReference type="Gene3D" id="3.40.50.300">
    <property type="entry name" value="P-loop containing nucleotide triphosphate hydrolases"/>
    <property type="match status" value="2"/>
</dbReference>
<evidence type="ECO:0000259" key="5">
    <source>
        <dbReference type="PROSITE" id="PS51192"/>
    </source>
</evidence>
<feature type="domain" description="Helicase ATP-binding" evidence="5">
    <location>
        <begin position="91"/>
        <end position="212"/>
    </location>
</feature>
<evidence type="ECO:0000256" key="1">
    <source>
        <dbReference type="ARBA" id="ARBA00022741"/>
    </source>
</evidence>
<sequence>MDIFKTCQTINDLIASKEERAREELIKLLDYCKIQKIPYDELINHLIRQLGLYPYLDTKTSSWQENFIYEAFKVDIGGQIKTLHREQSSVLKDLISGKNLAIIAPTSFGKSFIVDAFIALKQPKNIAIIVPTIALTDETRRRLQKKFSNKYKIITTSEVELGEKNIFIFPQERALHYVDKIAELDMLVVDEFYKASADFDKERSKPLLKTILELGKKAKQKYFLAPNISGIKSNPFTENMEIKPIYFNTVFLNIHDIYKTIENNDKKSELLKILNNTKDKTLIYAGTFPEIDRLSKIIKESVSDLDNSLLNNFSQWISTNYSENWDLVDLIKQGTGVHNGRLHRSLSQIQIKLFDEDNGLKNIISTSSIIEGVNTSAKNVIFWGKKNGISNLKYFGYKNLIGRGGRMFKHFIGEIYLFEKPPEKESIQLSLEMPKELIDENNIEKLTNEKLQKEVVSFHIKMSNQLGEESYKKLQKQSFFKENNWTLIEALVDDMKEKPDEWKGLNYLNTTNTKNWECFLYKVLKMAKIAPYRELVDFIKISSSSWDTNIPNLINQLNITADKFFELEKKVSFNVSNAFNCVNILQKEMLPHLKTDISSFVIKTHYAFLPKNVYLLEEYGLPRMISKKIQLSGLVNIENNDRNLHSIIDNFNEITYEKIIKQVKVLDDFDKYVLKYFFEGIKTS</sequence>
<dbReference type="AlphaFoldDB" id="A0AAU6PHZ2"/>
<evidence type="ECO:0000256" key="2">
    <source>
        <dbReference type="ARBA" id="ARBA00022801"/>
    </source>
</evidence>
<dbReference type="InterPro" id="IPR027417">
    <property type="entry name" value="P-loop_NTPase"/>
</dbReference>
<dbReference type="GO" id="GO:0003676">
    <property type="term" value="F:nucleic acid binding"/>
    <property type="evidence" value="ECO:0007669"/>
    <property type="project" value="InterPro"/>
</dbReference>
<keyword evidence="2" id="KW-0378">Hydrolase</keyword>
<name>A0AAU6PHZ2_9GAMM</name>
<dbReference type="EMBL" id="CP138327">
    <property type="protein sequence ID" value="WXU00626.1"/>
    <property type="molecule type" value="Genomic_DNA"/>
</dbReference>
<dbReference type="InterPro" id="IPR050474">
    <property type="entry name" value="Hel308_SKI2-like"/>
</dbReference>
<keyword evidence="1" id="KW-0547">Nucleotide-binding</keyword>
<dbReference type="PANTHER" id="PTHR47961:SF6">
    <property type="entry name" value="DNA-DIRECTED DNA POLYMERASE"/>
    <property type="match status" value="1"/>
</dbReference>
<dbReference type="Pfam" id="PF00270">
    <property type="entry name" value="DEAD"/>
    <property type="match status" value="1"/>
</dbReference>
<dbReference type="GO" id="GO:0005524">
    <property type="term" value="F:ATP binding"/>
    <property type="evidence" value="ECO:0007669"/>
    <property type="project" value="UniProtKB-KW"/>
</dbReference>
<proteinExistence type="predicted"/>
<evidence type="ECO:0000256" key="3">
    <source>
        <dbReference type="ARBA" id="ARBA00022806"/>
    </source>
</evidence>
<dbReference type="PROSITE" id="PS51192">
    <property type="entry name" value="HELICASE_ATP_BIND_1"/>
    <property type="match status" value="1"/>
</dbReference>
<evidence type="ECO:0000313" key="6">
    <source>
        <dbReference type="EMBL" id="WXU00626.1"/>
    </source>
</evidence>
<keyword evidence="3" id="KW-0347">Helicase</keyword>
<evidence type="ECO:0000256" key="4">
    <source>
        <dbReference type="ARBA" id="ARBA00022840"/>
    </source>
</evidence>
<accession>A0AAU6PHZ2</accession>
<dbReference type="SMART" id="SM00487">
    <property type="entry name" value="DEXDc"/>
    <property type="match status" value="1"/>
</dbReference>
<dbReference type="GO" id="GO:0016787">
    <property type="term" value="F:hydrolase activity"/>
    <property type="evidence" value="ECO:0007669"/>
    <property type="project" value="UniProtKB-KW"/>
</dbReference>
<dbReference type="SUPFAM" id="SSF52540">
    <property type="entry name" value="P-loop containing nucleoside triphosphate hydrolases"/>
    <property type="match status" value="1"/>
</dbReference>
<protein>
    <recommendedName>
        <fullName evidence="5">Helicase ATP-binding domain-containing protein</fullName>
    </recommendedName>
</protein>
<dbReference type="InterPro" id="IPR011545">
    <property type="entry name" value="DEAD/DEAH_box_helicase_dom"/>
</dbReference>
<organism evidence="6">
    <name type="scientific">Catillopecten margaritatus gill symbiont</name>
    <dbReference type="NCBI Taxonomy" id="3083288"/>
    <lineage>
        <taxon>Bacteria</taxon>
        <taxon>Pseudomonadati</taxon>
        <taxon>Pseudomonadota</taxon>
        <taxon>Gammaproteobacteria</taxon>
        <taxon>sulfur-oxidizing symbionts</taxon>
    </lineage>
</organism>
<reference evidence="6" key="1">
    <citation type="submission" date="2023-10" db="EMBL/GenBank/DDBJ databases">
        <title>The first scallop-associated chemosynthetic bacterial symbiont.</title>
        <authorList>
            <person name="Lin Y.-T."/>
            <person name="Sun J."/>
            <person name="Ip J.C.-H."/>
            <person name="He X."/>
            <person name="Gao Z.-M."/>
            <person name="Perez M."/>
            <person name="Xu T."/>
            <person name="Qian P.-Y."/>
            <person name="Qiu J.-W."/>
        </authorList>
    </citation>
    <scope>NUCLEOTIDE SEQUENCE</scope>
    <source>
        <strain evidence="6">Gill1</strain>
    </source>
</reference>
<keyword evidence="4" id="KW-0067">ATP-binding</keyword>